<keyword evidence="3 6" id="KW-0812">Transmembrane</keyword>
<organism evidence="8">
    <name type="scientific">freshwater metagenome</name>
    <dbReference type="NCBI Taxonomy" id="449393"/>
    <lineage>
        <taxon>unclassified sequences</taxon>
        <taxon>metagenomes</taxon>
        <taxon>ecological metagenomes</taxon>
    </lineage>
</organism>
<evidence type="ECO:0000256" key="2">
    <source>
        <dbReference type="ARBA" id="ARBA00022475"/>
    </source>
</evidence>
<evidence type="ECO:0000256" key="1">
    <source>
        <dbReference type="ARBA" id="ARBA00004651"/>
    </source>
</evidence>
<proteinExistence type="predicted"/>
<dbReference type="Pfam" id="PF00482">
    <property type="entry name" value="T2SSF"/>
    <property type="match status" value="1"/>
</dbReference>
<accession>A0A6J6XA41</accession>
<dbReference type="GO" id="GO:0005886">
    <property type="term" value="C:plasma membrane"/>
    <property type="evidence" value="ECO:0007669"/>
    <property type="project" value="UniProtKB-SubCell"/>
</dbReference>
<feature type="transmembrane region" description="Helical" evidence="6">
    <location>
        <begin position="72"/>
        <end position="93"/>
    </location>
</feature>
<dbReference type="InterPro" id="IPR018076">
    <property type="entry name" value="T2SS_GspF_dom"/>
</dbReference>
<sequence>MVTETRLGKDLNDALAALAERTENQDFKWVVQAMEIHRAVGGDLAEVLDNVFSTIRDRNSVRRQIQALGAEGRLSATVLIALPFGAAMFIQLINPGYLGLLFQSALGWTLLITALISIGIGSLWIKRLLKVEY</sequence>
<evidence type="ECO:0000256" key="6">
    <source>
        <dbReference type="SAM" id="Phobius"/>
    </source>
</evidence>
<keyword evidence="5 6" id="KW-0472">Membrane</keyword>
<dbReference type="PANTHER" id="PTHR35007">
    <property type="entry name" value="INTEGRAL MEMBRANE PROTEIN-RELATED"/>
    <property type="match status" value="1"/>
</dbReference>
<feature type="domain" description="Type II secretion system protein GspF" evidence="7">
    <location>
        <begin position="2"/>
        <end position="89"/>
    </location>
</feature>
<dbReference type="EMBL" id="CAEZZU010000301">
    <property type="protein sequence ID" value="CAB4792324.1"/>
    <property type="molecule type" value="Genomic_DNA"/>
</dbReference>
<evidence type="ECO:0000256" key="5">
    <source>
        <dbReference type="ARBA" id="ARBA00023136"/>
    </source>
</evidence>
<keyword evidence="4 6" id="KW-1133">Transmembrane helix</keyword>
<gene>
    <name evidence="8" type="ORF">UFOPK2925_01570</name>
</gene>
<dbReference type="AlphaFoldDB" id="A0A6J6XA41"/>
<dbReference type="PANTHER" id="PTHR35007:SF1">
    <property type="entry name" value="PILUS ASSEMBLY PROTEIN"/>
    <property type="match status" value="1"/>
</dbReference>
<evidence type="ECO:0000256" key="4">
    <source>
        <dbReference type="ARBA" id="ARBA00022989"/>
    </source>
</evidence>
<keyword evidence="2" id="KW-1003">Cell membrane</keyword>
<comment type="subcellular location">
    <subcellularLocation>
        <location evidence="1">Cell membrane</location>
        <topology evidence="1">Multi-pass membrane protein</topology>
    </subcellularLocation>
</comment>
<evidence type="ECO:0000256" key="3">
    <source>
        <dbReference type="ARBA" id="ARBA00022692"/>
    </source>
</evidence>
<feature type="transmembrane region" description="Helical" evidence="6">
    <location>
        <begin position="105"/>
        <end position="125"/>
    </location>
</feature>
<protein>
    <submittedName>
        <fullName evidence="8">Unannotated protein</fullName>
    </submittedName>
</protein>
<name>A0A6J6XA41_9ZZZZ</name>
<evidence type="ECO:0000313" key="8">
    <source>
        <dbReference type="EMBL" id="CAB4792324.1"/>
    </source>
</evidence>
<reference evidence="8" key="1">
    <citation type="submission" date="2020-05" db="EMBL/GenBank/DDBJ databases">
        <authorList>
            <person name="Chiriac C."/>
            <person name="Salcher M."/>
            <person name="Ghai R."/>
            <person name="Kavagutti S V."/>
        </authorList>
    </citation>
    <scope>NUCLEOTIDE SEQUENCE</scope>
</reference>
<evidence type="ECO:0000259" key="7">
    <source>
        <dbReference type="Pfam" id="PF00482"/>
    </source>
</evidence>